<evidence type="ECO:0000313" key="1">
    <source>
        <dbReference type="EMBL" id="OGG61894.1"/>
    </source>
</evidence>
<dbReference type="Proteomes" id="UP000176511">
    <property type="component" value="Unassembled WGS sequence"/>
</dbReference>
<comment type="caution">
    <text evidence="1">The sequence shown here is derived from an EMBL/GenBank/DDBJ whole genome shotgun (WGS) entry which is preliminary data.</text>
</comment>
<name>A0A1F6DKF3_9BACT</name>
<organism evidence="1 2">
    <name type="scientific">Candidatus Kaiserbacteria bacterium RIFCSPHIGHO2_02_FULL_49_34</name>
    <dbReference type="NCBI Taxonomy" id="1798491"/>
    <lineage>
        <taxon>Bacteria</taxon>
        <taxon>Candidatus Kaiseribacteriota</taxon>
    </lineage>
</organism>
<dbReference type="AlphaFoldDB" id="A0A1F6DKF3"/>
<dbReference type="EMBL" id="MFLE01000014">
    <property type="protein sequence ID" value="OGG61894.1"/>
    <property type="molecule type" value="Genomic_DNA"/>
</dbReference>
<protein>
    <submittedName>
        <fullName evidence="1">Uncharacterized protein</fullName>
    </submittedName>
</protein>
<proteinExistence type="predicted"/>
<gene>
    <name evidence="1" type="ORF">A3C87_00665</name>
</gene>
<sequence length="134" mass="15636">MSSRPSAQWLVGWFYERMFSLLHQSEWEVVWKQKYIFGKGRVKRPLCGLVEFEDRCMYLSPSLKIHPDNETLLLTVIHECAHVLFGEVSANEKGFVPHASIFELEALANHFTHQQKKDLLALLPFHPSCLLRKK</sequence>
<reference evidence="1 2" key="1">
    <citation type="journal article" date="2016" name="Nat. Commun.">
        <title>Thousands of microbial genomes shed light on interconnected biogeochemical processes in an aquifer system.</title>
        <authorList>
            <person name="Anantharaman K."/>
            <person name="Brown C.T."/>
            <person name="Hug L.A."/>
            <person name="Sharon I."/>
            <person name="Castelle C.J."/>
            <person name="Probst A.J."/>
            <person name="Thomas B.C."/>
            <person name="Singh A."/>
            <person name="Wilkins M.J."/>
            <person name="Karaoz U."/>
            <person name="Brodie E.L."/>
            <person name="Williams K.H."/>
            <person name="Hubbard S.S."/>
            <person name="Banfield J.F."/>
        </authorList>
    </citation>
    <scope>NUCLEOTIDE SEQUENCE [LARGE SCALE GENOMIC DNA]</scope>
</reference>
<accession>A0A1F6DKF3</accession>
<evidence type="ECO:0000313" key="2">
    <source>
        <dbReference type="Proteomes" id="UP000176511"/>
    </source>
</evidence>